<evidence type="ECO:0000313" key="8">
    <source>
        <dbReference type="EMBL" id="KGG50575.1"/>
    </source>
</evidence>
<dbReference type="GO" id="GO:0016567">
    <property type="term" value="P:protein ubiquitination"/>
    <property type="evidence" value="ECO:0007669"/>
    <property type="project" value="TreeGrafter"/>
</dbReference>
<keyword evidence="4" id="KW-0808">Transferase</keyword>
<reference evidence="8 10" key="1">
    <citation type="submission" date="2014-04" db="EMBL/GenBank/DDBJ databases">
        <title>A new species of microsporidia sheds light on the evolution of extreme parasitism.</title>
        <authorList>
            <person name="Haag K.L."/>
            <person name="James T.Y."/>
            <person name="Larsson R."/>
            <person name="Schaer T.M."/>
            <person name="Refardt D."/>
            <person name="Pombert J.-F."/>
            <person name="Ebert D."/>
        </authorList>
    </citation>
    <scope>NUCLEOTIDE SEQUENCE [LARGE SCALE GENOMIC DNA]</scope>
    <source>
        <strain evidence="8 10">UGP3</strain>
        <tissue evidence="8">Spores</tissue>
    </source>
</reference>
<dbReference type="PROSITE" id="PS50237">
    <property type="entry name" value="HECT"/>
    <property type="match status" value="1"/>
</dbReference>
<dbReference type="GO" id="GO:0005737">
    <property type="term" value="C:cytoplasm"/>
    <property type="evidence" value="ECO:0007669"/>
    <property type="project" value="TreeGrafter"/>
</dbReference>
<proteinExistence type="predicted"/>
<dbReference type="OrthoDB" id="8068875at2759"/>
<dbReference type="VEuPathDB" id="MicrosporidiaDB:DI09_64p110"/>
<sequence>MYTSQFSVSIDKSLIPGTAEFTSALIAAHVSGDLEEGRSILFSGFSSSFVLGLAFSRRTQSDHDYKTIIDSESFNNFYFQLTEMKCSFFTQTLMASLDHLVRRPGVLNMEQEASPVRWILVALLTPFLSRKRLSMEGTFHHSLARRLFSLLRQACWKRKKDFQHKIELHAKSLKEIPKGKAHSEEKALKSTASSTSILNKILDALPLPLLRRLAELANWTLNVRIGRISSANCSSAKAKAKIIAGDWVILAGAYMLQMISESNGRVYRMEPSELYSMAIDLIPIEVILADWHQTTCSVSLKNLLASRGQLRLFGEKKMLLANHPGIISLGIKSRLLESELFPNGYASGYPIPLVVRIPRSPLREMLHASIIQLLNASPPQLRGRIKVEFQGEPGIDAGGLLREWLQLLIHALMDPTLGLFQADICGFELNAPCVWFHSGENCSQGVFELVHLLGTILGLSLNNGIVLDHRLPFALFKKLLSPDTNPPACVSAHGESMSSITLDDLWEIAPTLARGLGQLLDYHGEAEVEDVFQLQFTAGFSKPGPEKREIIDLTNRGSEIAVTGENREIFISLYLEHIFHHRPGNHWTKFRDSFYSTLSGSTIALLSPQELKQLLSGDPAEISIDLLRSVALYEGYLSAEHPVSLWFWDILTSYSAEMRRKFLIFVTGVGRLPAALAAAGAAGHSGMPNQQGPWVIRLWGRDASWKNLSGGEYRPLGRTCFNQLCLHKGYPDMETLRRLLTNAIVESEGFGIE</sequence>
<dbReference type="GO" id="GO:0061630">
    <property type="term" value="F:ubiquitin protein ligase activity"/>
    <property type="evidence" value="ECO:0007669"/>
    <property type="project" value="UniProtKB-EC"/>
</dbReference>
<dbReference type="Gene3D" id="3.90.1750.10">
    <property type="entry name" value="Hect, E3 ligase catalytic domains"/>
    <property type="match status" value="1"/>
</dbReference>
<protein>
    <recommendedName>
        <fullName evidence="3">HECT-type E3 ubiquitin transferase</fullName>
        <ecNumber evidence="3">2.3.2.26</ecNumber>
    </recommendedName>
</protein>
<dbReference type="RefSeq" id="XP_013238875.1">
    <property type="nucleotide sequence ID" value="XM_013383421.1"/>
</dbReference>
<dbReference type="HOGENOM" id="CLU_369629_0_0_1"/>
<comment type="catalytic activity">
    <reaction evidence="1">
        <text>S-ubiquitinyl-[E2 ubiquitin-conjugating enzyme]-L-cysteine + [acceptor protein]-L-lysine = [E2 ubiquitin-conjugating enzyme]-L-cysteine + N(6)-ubiquitinyl-[acceptor protein]-L-lysine.</text>
        <dbReference type="EC" id="2.3.2.26"/>
    </reaction>
</comment>
<dbReference type="VEuPathDB" id="MicrosporidiaDB:DI09_171p50"/>
<dbReference type="SMART" id="SM00119">
    <property type="entry name" value="HECTc"/>
    <property type="match status" value="1"/>
</dbReference>
<evidence type="ECO:0000256" key="6">
    <source>
        <dbReference type="PROSITE-ProRule" id="PRU00104"/>
    </source>
</evidence>
<evidence type="ECO:0000256" key="2">
    <source>
        <dbReference type="ARBA" id="ARBA00004906"/>
    </source>
</evidence>
<evidence type="ECO:0000256" key="1">
    <source>
        <dbReference type="ARBA" id="ARBA00000885"/>
    </source>
</evidence>
<dbReference type="Gene3D" id="3.30.2410.10">
    <property type="entry name" value="Hect, E3 ligase catalytic domain"/>
    <property type="match status" value="1"/>
</dbReference>
<dbReference type="RefSeq" id="XP_013237002.1">
    <property type="nucleotide sequence ID" value="XM_013381548.1"/>
</dbReference>
<comment type="caution">
    <text evidence="8">The sequence shown here is derived from an EMBL/GenBank/DDBJ whole genome shotgun (WGS) entry which is preliminary data.</text>
</comment>
<name>A0A098VNN0_9MICR</name>
<dbReference type="EC" id="2.3.2.26" evidence="3"/>
<feature type="domain" description="HECT" evidence="7">
    <location>
        <begin position="377"/>
        <end position="753"/>
    </location>
</feature>
<dbReference type="GeneID" id="25258677"/>
<dbReference type="InterPro" id="IPR035983">
    <property type="entry name" value="Hect_E3_ubiquitin_ligase"/>
</dbReference>
<dbReference type="GO" id="GO:0006511">
    <property type="term" value="P:ubiquitin-dependent protein catabolic process"/>
    <property type="evidence" value="ECO:0007669"/>
    <property type="project" value="TreeGrafter"/>
</dbReference>
<evidence type="ECO:0000256" key="3">
    <source>
        <dbReference type="ARBA" id="ARBA00012485"/>
    </source>
</evidence>
<dbReference type="AlphaFoldDB" id="A0A098VNN0"/>
<feature type="active site" description="Glycyl thioester intermediate" evidence="6">
    <location>
        <position position="720"/>
    </location>
</feature>
<evidence type="ECO:0000313" key="10">
    <source>
        <dbReference type="Proteomes" id="UP000029725"/>
    </source>
</evidence>
<gene>
    <name evidence="9" type="ORF">DI09_171p50</name>
    <name evidence="8" type="ORF">DI09_64p110</name>
</gene>
<dbReference type="InterPro" id="IPR050409">
    <property type="entry name" value="E3_ubiq-protein_ligase"/>
</dbReference>
<dbReference type="GeneID" id="25260540"/>
<dbReference type="PANTHER" id="PTHR11254">
    <property type="entry name" value="HECT DOMAIN UBIQUITIN-PROTEIN LIGASE"/>
    <property type="match status" value="1"/>
</dbReference>
<evidence type="ECO:0000259" key="7">
    <source>
        <dbReference type="PROSITE" id="PS50237"/>
    </source>
</evidence>
<evidence type="ECO:0000313" key="9">
    <source>
        <dbReference type="EMBL" id="KGG52439.1"/>
    </source>
</evidence>
<dbReference type="SUPFAM" id="SSF56204">
    <property type="entry name" value="Hect, E3 ligase catalytic domain"/>
    <property type="match status" value="1"/>
</dbReference>
<dbReference type="EMBL" id="JMKJ01000079">
    <property type="protein sequence ID" value="KGG52439.1"/>
    <property type="molecule type" value="Genomic_DNA"/>
</dbReference>
<comment type="pathway">
    <text evidence="2">Protein modification; protein ubiquitination.</text>
</comment>
<organism evidence="8 10">
    <name type="scientific">Mitosporidium daphniae</name>
    <dbReference type="NCBI Taxonomy" id="1485682"/>
    <lineage>
        <taxon>Eukaryota</taxon>
        <taxon>Fungi</taxon>
        <taxon>Fungi incertae sedis</taxon>
        <taxon>Microsporidia</taxon>
        <taxon>Mitosporidium</taxon>
    </lineage>
</organism>
<dbReference type="InterPro" id="IPR000569">
    <property type="entry name" value="HECT_dom"/>
</dbReference>
<accession>A0A098VNN0</accession>
<evidence type="ECO:0000256" key="5">
    <source>
        <dbReference type="ARBA" id="ARBA00022786"/>
    </source>
</evidence>
<dbReference type="Proteomes" id="UP000029725">
    <property type="component" value="Unassembled WGS sequence"/>
</dbReference>
<evidence type="ECO:0000256" key="4">
    <source>
        <dbReference type="ARBA" id="ARBA00022679"/>
    </source>
</evidence>
<dbReference type="PANTHER" id="PTHR11254:SF444">
    <property type="entry name" value="HECT DOMAIN CONTAINING UBIQUITIN LIGASE"/>
    <property type="match status" value="1"/>
</dbReference>
<keyword evidence="5 6" id="KW-0833">Ubl conjugation pathway</keyword>
<dbReference type="Pfam" id="PF00632">
    <property type="entry name" value="HECT"/>
    <property type="match status" value="1"/>
</dbReference>
<keyword evidence="10" id="KW-1185">Reference proteome</keyword>
<dbReference type="EMBL" id="JMKJ01000573">
    <property type="protein sequence ID" value="KGG50575.1"/>
    <property type="molecule type" value="Genomic_DNA"/>
</dbReference>
<dbReference type="Gene3D" id="3.30.2160.10">
    <property type="entry name" value="Hect, E3 ligase catalytic domain"/>
    <property type="match status" value="1"/>
</dbReference>